<dbReference type="EMBL" id="AMZH03019639">
    <property type="protein sequence ID" value="RRT40103.1"/>
    <property type="molecule type" value="Genomic_DNA"/>
</dbReference>
<name>A0A426XKV4_ENSVE</name>
<dbReference type="Proteomes" id="UP000287651">
    <property type="component" value="Unassembled WGS sequence"/>
</dbReference>
<protein>
    <submittedName>
        <fullName evidence="1">Uncharacterized protein</fullName>
    </submittedName>
</protein>
<organism evidence="1 2">
    <name type="scientific">Ensete ventricosum</name>
    <name type="common">Abyssinian banana</name>
    <name type="synonym">Musa ensete</name>
    <dbReference type="NCBI Taxonomy" id="4639"/>
    <lineage>
        <taxon>Eukaryota</taxon>
        <taxon>Viridiplantae</taxon>
        <taxon>Streptophyta</taxon>
        <taxon>Embryophyta</taxon>
        <taxon>Tracheophyta</taxon>
        <taxon>Spermatophyta</taxon>
        <taxon>Magnoliopsida</taxon>
        <taxon>Liliopsida</taxon>
        <taxon>Zingiberales</taxon>
        <taxon>Musaceae</taxon>
        <taxon>Ensete</taxon>
    </lineage>
</organism>
<gene>
    <name evidence="1" type="ORF">B296_00043376</name>
</gene>
<evidence type="ECO:0000313" key="2">
    <source>
        <dbReference type="Proteomes" id="UP000287651"/>
    </source>
</evidence>
<reference evidence="1 2" key="1">
    <citation type="journal article" date="2014" name="Agronomy (Basel)">
        <title>A Draft Genome Sequence for Ensete ventricosum, the Drought-Tolerant Tree Against Hunger.</title>
        <authorList>
            <person name="Harrison J."/>
            <person name="Moore K.A."/>
            <person name="Paszkiewicz K."/>
            <person name="Jones T."/>
            <person name="Grant M."/>
            <person name="Ambacheew D."/>
            <person name="Muzemil S."/>
            <person name="Studholme D.J."/>
        </authorList>
    </citation>
    <scope>NUCLEOTIDE SEQUENCE [LARGE SCALE GENOMIC DNA]</scope>
</reference>
<evidence type="ECO:0000313" key="1">
    <source>
        <dbReference type="EMBL" id="RRT40103.1"/>
    </source>
</evidence>
<dbReference type="AlphaFoldDB" id="A0A426XKV4"/>
<sequence>MLDSKGFKNGSLTQFILLPWKHSCIKCLNNEVVPGVLSSTCNLLFPARNLFDCLSHELVQNTSSFISFSEMLVLFALLADPFYPLSSGAATDQSANDLNRCKNVRENDSPAPD</sequence>
<accession>A0A426XKV4</accession>
<comment type="caution">
    <text evidence="1">The sequence shown here is derived from an EMBL/GenBank/DDBJ whole genome shotgun (WGS) entry which is preliminary data.</text>
</comment>
<proteinExistence type="predicted"/>